<dbReference type="AlphaFoldDB" id="A0AAQ3R4V9"/>
<name>A0AAQ3R4V9_9PEZI</name>
<dbReference type="GO" id="GO:0036121">
    <property type="term" value="F:double-stranded DNA helicase activity"/>
    <property type="evidence" value="ECO:0007669"/>
    <property type="project" value="TreeGrafter"/>
</dbReference>
<evidence type="ECO:0000256" key="1">
    <source>
        <dbReference type="ARBA" id="ARBA00022806"/>
    </source>
</evidence>
<dbReference type="GO" id="GO:0061749">
    <property type="term" value="F:forked DNA-dependent helicase activity"/>
    <property type="evidence" value="ECO:0007669"/>
    <property type="project" value="TreeGrafter"/>
</dbReference>
<proteinExistence type="predicted"/>
<dbReference type="GO" id="GO:0005759">
    <property type="term" value="C:mitochondrial matrix"/>
    <property type="evidence" value="ECO:0007669"/>
    <property type="project" value="TreeGrafter"/>
</dbReference>
<gene>
    <name evidence="4" type="ORF">R9X50_00037700</name>
</gene>
<evidence type="ECO:0000313" key="5">
    <source>
        <dbReference type="Proteomes" id="UP001303373"/>
    </source>
</evidence>
<evidence type="ECO:0000313" key="4">
    <source>
        <dbReference type="EMBL" id="WPG97598.1"/>
    </source>
</evidence>
<dbReference type="SUPFAM" id="SSF52540">
    <property type="entry name" value="P-loop containing nucleoside triphosphate hydrolases"/>
    <property type="match status" value="1"/>
</dbReference>
<dbReference type="SMART" id="SM00490">
    <property type="entry name" value="HELICc"/>
    <property type="match status" value="1"/>
</dbReference>
<protein>
    <submittedName>
        <fullName evidence="4">DEAD/DEAH box helicase-like protein</fullName>
    </submittedName>
</protein>
<reference evidence="4 5" key="1">
    <citation type="submission" date="2023-11" db="EMBL/GenBank/DDBJ databases">
        <title>An acidophilic fungus is an integral part of prey digestion in a carnivorous sundew plant.</title>
        <authorList>
            <person name="Tsai I.J."/>
        </authorList>
    </citation>
    <scope>NUCLEOTIDE SEQUENCE [LARGE SCALE GENOMIC DNA]</scope>
    <source>
        <strain evidence="4">169a</strain>
    </source>
</reference>
<dbReference type="PANTHER" id="PTHR47396:SF1">
    <property type="entry name" value="ATP-DEPENDENT HELICASE IRC3-RELATED"/>
    <property type="match status" value="1"/>
</dbReference>
<feature type="domain" description="Helicase ATP-binding" evidence="2">
    <location>
        <begin position="64"/>
        <end position="228"/>
    </location>
</feature>
<dbReference type="EMBL" id="CP138580">
    <property type="protein sequence ID" value="WPG97598.1"/>
    <property type="molecule type" value="Genomic_DNA"/>
</dbReference>
<dbReference type="InterPro" id="IPR027417">
    <property type="entry name" value="P-loop_NTPase"/>
</dbReference>
<dbReference type="SMART" id="SM00487">
    <property type="entry name" value="DEXDc"/>
    <property type="match status" value="1"/>
</dbReference>
<dbReference type="PROSITE" id="PS51192">
    <property type="entry name" value="HELICASE_ATP_BIND_1"/>
    <property type="match status" value="1"/>
</dbReference>
<feature type="domain" description="Helicase C-terminal" evidence="3">
    <location>
        <begin position="282"/>
        <end position="458"/>
    </location>
</feature>
<keyword evidence="5" id="KW-1185">Reference proteome</keyword>
<dbReference type="GO" id="GO:0016787">
    <property type="term" value="F:hydrolase activity"/>
    <property type="evidence" value="ECO:0007669"/>
    <property type="project" value="InterPro"/>
</dbReference>
<dbReference type="InterPro" id="IPR050742">
    <property type="entry name" value="Helicase_Restrict-Modif_Enz"/>
</dbReference>
<organism evidence="4 5">
    <name type="scientific">Acrodontium crateriforme</name>
    <dbReference type="NCBI Taxonomy" id="150365"/>
    <lineage>
        <taxon>Eukaryota</taxon>
        <taxon>Fungi</taxon>
        <taxon>Dikarya</taxon>
        <taxon>Ascomycota</taxon>
        <taxon>Pezizomycotina</taxon>
        <taxon>Dothideomycetes</taxon>
        <taxon>Dothideomycetidae</taxon>
        <taxon>Mycosphaerellales</taxon>
        <taxon>Teratosphaeriaceae</taxon>
        <taxon>Acrodontium</taxon>
    </lineage>
</organism>
<dbReference type="GO" id="GO:0070125">
    <property type="term" value="P:mitochondrial translational elongation"/>
    <property type="evidence" value="ECO:0007669"/>
    <property type="project" value="TreeGrafter"/>
</dbReference>
<accession>A0AAQ3R4V9</accession>
<dbReference type="GO" id="GO:0000403">
    <property type="term" value="F:Y-form DNA binding"/>
    <property type="evidence" value="ECO:0007669"/>
    <property type="project" value="TreeGrafter"/>
</dbReference>
<keyword evidence="1 4" id="KW-0067">ATP-binding</keyword>
<dbReference type="InterPro" id="IPR001650">
    <property type="entry name" value="Helicase_C-like"/>
</dbReference>
<keyword evidence="1 4" id="KW-0378">Hydrolase</keyword>
<dbReference type="Pfam" id="PF04851">
    <property type="entry name" value="ResIII"/>
    <property type="match status" value="1"/>
</dbReference>
<keyword evidence="1 4" id="KW-0547">Nucleotide-binding</keyword>
<dbReference type="PANTHER" id="PTHR47396">
    <property type="entry name" value="TYPE I RESTRICTION ENZYME ECOKI R PROTEIN"/>
    <property type="match status" value="1"/>
</dbReference>
<dbReference type="InterPro" id="IPR006935">
    <property type="entry name" value="Helicase/UvrB_N"/>
</dbReference>
<dbReference type="GO" id="GO:0005524">
    <property type="term" value="F:ATP binding"/>
    <property type="evidence" value="ECO:0007669"/>
    <property type="project" value="InterPro"/>
</dbReference>
<dbReference type="InterPro" id="IPR014001">
    <property type="entry name" value="Helicase_ATP-bd"/>
</dbReference>
<sequence length="659" mass="74028">MRRLSGGINALSLNGRGEHLFSICNRPLAQRHRRLTTVTKPPVDRPAPVQLRPYQEESIQSVLKYLKQGERRLGISLATGSGKTVIFSHLIDRVPAPIQNATQTLILAHRRELVEQAAGNCEKLYPGKTVDIEMGNQLASGIADITVASVQSIMSGDRLGKYDPAKFKLVLVDEAHHIVAARYLDVLRHFNLVDHDKMPHTALVGVSATFSRFDGLRLGKAIDHIVYHKDYIDMIDDKWLSDVIFTTVQSGADLSKVQTARGDFQTGTLSKAVNNDEINALTVRSWMTKGRNRRSTLVFCVDLSHVSSLTDMFRQHGIDARFITGDTSTKVRAERLDDFKAGKYPVLLNCGIFTEGTDIPNIDCVILARPTKSRNLLVQMIGRGLRKFDGKENCHVIDMVASLETGIVTTPTLFGLDPQELVDQVGAKDLKKLRDRQQKERNRDRQTHAIDSSTLNPELKGKISFTDYDSVNDLIEDTSGERHIRALSQFSWVQIDDDRYILSSNSGDFVTLKKQDDDYVIIFTKKIPAEQRAKSPYMRPRQIATASTFEDAVHAADTFAAEKFPREVIWKHASWRKRPASTNQLAMLNKVHGKSGKLEPSSVTKGEAGDWITKIKHGAQGRFNRISVAKRKLKRMERTERKFDEAVKRSQVRVGPVQD</sequence>
<dbReference type="CDD" id="cd18799">
    <property type="entry name" value="SF2_C_EcoAI-like"/>
    <property type="match status" value="1"/>
</dbReference>
<keyword evidence="1 4" id="KW-0347">Helicase</keyword>
<dbReference type="Proteomes" id="UP001303373">
    <property type="component" value="Chromosome 1"/>
</dbReference>
<dbReference type="GO" id="GO:0032042">
    <property type="term" value="P:mitochondrial DNA metabolic process"/>
    <property type="evidence" value="ECO:0007669"/>
    <property type="project" value="TreeGrafter"/>
</dbReference>
<evidence type="ECO:0000259" key="2">
    <source>
        <dbReference type="PROSITE" id="PS51192"/>
    </source>
</evidence>
<dbReference type="PROSITE" id="PS51194">
    <property type="entry name" value="HELICASE_CTER"/>
    <property type="match status" value="1"/>
</dbReference>
<evidence type="ECO:0000259" key="3">
    <source>
        <dbReference type="PROSITE" id="PS51194"/>
    </source>
</evidence>
<dbReference type="Gene3D" id="3.40.50.300">
    <property type="entry name" value="P-loop containing nucleotide triphosphate hydrolases"/>
    <property type="match status" value="2"/>
</dbReference>
<dbReference type="Pfam" id="PF00271">
    <property type="entry name" value="Helicase_C"/>
    <property type="match status" value="1"/>
</dbReference>